<dbReference type="EMBL" id="JAUHHC010000001">
    <property type="protein sequence ID" value="MDN3919674.1"/>
    <property type="molecule type" value="Genomic_DNA"/>
</dbReference>
<evidence type="ECO:0000256" key="1">
    <source>
        <dbReference type="SAM" id="SignalP"/>
    </source>
</evidence>
<dbReference type="RefSeq" id="WP_290357969.1">
    <property type="nucleotide sequence ID" value="NZ_JAUHHC010000001.1"/>
</dbReference>
<name>A0ABT8DMQ8_9BURK</name>
<keyword evidence="3" id="KW-1185">Reference proteome</keyword>
<reference evidence="2 3" key="1">
    <citation type="submission" date="2023-06" db="EMBL/GenBank/DDBJ databases">
        <title>Pelomonas sp. PFR6 16S ribosomal RNA gene Genome sequencing and assembly.</title>
        <authorList>
            <person name="Woo H."/>
        </authorList>
    </citation>
    <scope>NUCLEOTIDE SEQUENCE [LARGE SCALE GENOMIC DNA]</scope>
    <source>
        <strain evidence="2 3">PFR6</strain>
    </source>
</reference>
<keyword evidence="1" id="KW-0732">Signal</keyword>
<feature type="signal peptide" evidence="1">
    <location>
        <begin position="1"/>
        <end position="18"/>
    </location>
</feature>
<protein>
    <submittedName>
        <fullName evidence="2">Uncharacterized protein</fullName>
    </submittedName>
</protein>
<feature type="chain" id="PRO_5047374155" evidence="1">
    <location>
        <begin position="19"/>
        <end position="211"/>
    </location>
</feature>
<dbReference type="Proteomes" id="UP001228044">
    <property type="component" value="Unassembled WGS sequence"/>
</dbReference>
<accession>A0ABT8DMQ8</accession>
<organism evidence="2 3">
    <name type="scientific">Roseateles violae</name>
    <dbReference type="NCBI Taxonomy" id="3058042"/>
    <lineage>
        <taxon>Bacteria</taxon>
        <taxon>Pseudomonadati</taxon>
        <taxon>Pseudomonadota</taxon>
        <taxon>Betaproteobacteria</taxon>
        <taxon>Burkholderiales</taxon>
        <taxon>Sphaerotilaceae</taxon>
        <taxon>Roseateles</taxon>
    </lineage>
</organism>
<proteinExistence type="predicted"/>
<gene>
    <name evidence="2" type="ORF">QWJ38_05180</name>
</gene>
<evidence type="ECO:0000313" key="2">
    <source>
        <dbReference type="EMBL" id="MDN3919674.1"/>
    </source>
</evidence>
<sequence>MKRMLIALALLAAAAAQAAGPARNLLVELRWVAVDAAAQGGARGGLSLGTASLDAGGGESAVQRLIVLNGRQAGVSLREQWPVQWLDYGVELSAVGGSGGGPGRGDAGRQAGAATVYAAPRTTLVESLRGFSVTPQWPGGREPVRVEFRASTPAAGGQAEIYGTVQAPLQQWVAVARSGPAPQRPEPGVISSRDAQAAAQRELQLRISVAP</sequence>
<comment type="caution">
    <text evidence="2">The sequence shown here is derived from an EMBL/GenBank/DDBJ whole genome shotgun (WGS) entry which is preliminary data.</text>
</comment>
<evidence type="ECO:0000313" key="3">
    <source>
        <dbReference type="Proteomes" id="UP001228044"/>
    </source>
</evidence>